<feature type="chain" id="PRO_5020543328" evidence="2">
    <location>
        <begin position="23"/>
        <end position="388"/>
    </location>
</feature>
<dbReference type="AlphaFoldDB" id="A0A4V1J459"/>
<evidence type="ECO:0000313" key="4">
    <source>
        <dbReference type="Proteomes" id="UP000268162"/>
    </source>
</evidence>
<keyword evidence="4" id="KW-1185">Reference proteome</keyword>
<feature type="signal peptide" evidence="2">
    <location>
        <begin position="1"/>
        <end position="22"/>
    </location>
</feature>
<accession>A0A4V1J459</accession>
<keyword evidence="2" id="KW-0732">Signal</keyword>
<gene>
    <name evidence="3" type="ORF">BJ085DRAFT_29383</name>
</gene>
<sequence>MIYGTPCLAALCLLWMLVLDQGFGCLSNTQGSPISIPTDGGPNAFVDNGHPQLFSSPYFPPHDPLPLTSDMIADYHQFSTMGNVMEMVPQVNANQVLSLANTSSDASPYEPRFDLAEYLNFDNTDDVQLTDPAGPPVPSTPNQPPNSLNPSGESDLNHTGNSSTVEASSKASVGVSSAQLGTINLGLLDPATRLNLLSYITRSRNSPYPVLPNPKRQRIGFASSTADINQPENQLSIPNVGQPHILSLLPSKPVSGSRKIDFKVRRPRIFKTKQERQEADIVIKDPNYILKYALGLCERLSQKAFARIAIPKSSPEEVDSTKASSLTKEAIEHLCSVLGGPGICEEIKANTSLFLKKVGCNIRSQKKSTVKALVYSQINAEETVLCYG</sequence>
<reference evidence="4" key="1">
    <citation type="journal article" date="2018" name="Nat. Microbiol.">
        <title>Leveraging single-cell genomics to expand the fungal tree of life.</title>
        <authorList>
            <person name="Ahrendt S.R."/>
            <person name="Quandt C.A."/>
            <person name="Ciobanu D."/>
            <person name="Clum A."/>
            <person name="Salamov A."/>
            <person name="Andreopoulos B."/>
            <person name="Cheng J.F."/>
            <person name="Woyke T."/>
            <person name="Pelin A."/>
            <person name="Henrissat B."/>
            <person name="Reynolds N.K."/>
            <person name="Benny G.L."/>
            <person name="Smith M.E."/>
            <person name="James T.Y."/>
            <person name="Grigoriev I.V."/>
        </authorList>
    </citation>
    <scope>NUCLEOTIDE SEQUENCE [LARGE SCALE GENOMIC DNA]</scope>
    <source>
        <strain evidence="4">RSA 468</strain>
    </source>
</reference>
<proteinExistence type="predicted"/>
<dbReference type="Proteomes" id="UP000268162">
    <property type="component" value="Unassembled WGS sequence"/>
</dbReference>
<feature type="compositionally biased region" description="Polar residues" evidence="1">
    <location>
        <begin position="148"/>
        <end position="164"/>
    </location>
</feature>
<evidence type="ECO:0000256" key="1">
    <source>
        <dbReference type="SAM" id="MobiDB-lite"/>
    </source>
</evidence>
<evidence type="ECO:0000313" key="3">
    <source>
        <dbReference type="EMBL" id="RKP34419.1"/>
    </source>
</evidence>
<protein>
    <submittedName>
        <fullName evidence="3">Uncharacterized protein</fullName>
    </submittedName>
</protein>
<feature type="region of interest" description="Disordered" evidence="1">
    <location>
        <begin position="125"/>
        <end position="170"/>
    </location>
</feature>
<feature type="compositionally biased region" description="Pro residues" evidence="1">
    <location>
        <begin position="133"/>
        <end position="144"/>
    </location>
</feature>
<organism evidence="3 4">
    <name type="scientific">Dimargaris cristalligena</name>
    <dbReference type="NCBI Taxonomy" id="215637"/>
    <lineage>
        <taxon>Eukaryota</taxon>
        <taxon>Fungi</taxon>
        <taxon>Fungi incertae sedis</taxon>
        <taxon>Zoopagomycota</taxon>
        <taxon>Kickxellomycotina</taxon>
        <taxon>Dimargaritomycetes</taxon>
        <taxon>Dimargaritales</taxon>
        <taxon>Dimargaritaceae</taxon>
        <taxon>Dimargaris</taxon>
    </lineage>
</organism>
<name>A0A4V1J459_9FUNG</name>
<evidence type="ECO:0000256" key="2">
    <source>
        <dbReference type="SAM" id="SignalP"/>
    </source>
</evidence>
<dbReference type="EMBL" id="ML003210">
    <property type="protein sequence ID" value="RKP34419.1"/>
    <property type="molecule type" value="Genomic_DNA"/>
</dbReference>